<dbReference type="PANTHER" id="PTHR31206:SF1">
    <property type="entry name" value="LP10445P"/>
    <property type="match status" value="1"/>
</dbReference>
<dbReference type="GeneID" id="105843148"/>
<evidence type="ECO:0000256" key="1">
    <source>
        <dbReference type="SAM" id="MobiDB-lite"/>
    </source>
</evidence>
<feature type="region of interest" description="Disordered" evidence="1">
    <location>
        <begin position="131"/>
        <end position="166"/>
    </location>
</feature>
<dbReference type="Pfam" id="PF14774">
    <property type="entry name" value="FAM177"/>
    <property type="match status" value="1"/>
</dbReference>
<feature type="compositionally biased region" description="Basic residues" evidence="1">
    <location>
        <begin position="36"/>
        <end position="48"/>
    </location>
</feature>
<dbReference type="PANTHER" id="PTHR31206">
    <property type="entry name" value="LP10445P"/>
    <property type="match status" value="1"/>
</dbReference>
<protein>
    <submittedName>
        <fullName evidence="3">Protein FAM177A1</fullName>
    </submittedName>
</protein>
<dbReference type="InterPro" id="IPR028260">
    <property type="entry name" value="FAM177"/>
</dbReference>
<feature type="region of interest" description="Disordered" evidence="1">
    <location>
        <begin position="20"/>
        <end position="72"/>
    </location>
</feature>
<evidence type="ECO:0000313" key="2">
    <source>
        <dbReference type="Proteomes" id="UP001652625"/>
    </source>
</evidence>
<dbReference type="Proteomes" id="UP001652625">
    <property type="component" value="Chromosome 09"/>
</dbReference>
<gene>
    <name evidence="3" type="primary">LOC105843148</name>
</gene>
<sequence>MEEKNDAKFREIVLDENLDGSMADTEDDSKNDNENRKKKLKKSRKKIYFRSDFVGEPETSSSDEEKNIEPPARVNPADLNWLMWVWYYIVCASKSTFHAAEFCGEKLADLFGITSPKYQYAIAEYYRLKQEEEEEEDAERRETEYANCRNKSSSADTENKNEVNIV</sequence>
<proteinExistence type="predicted"/>
<accession>A0ABM4CHG3</accession>
<dbReference type="RefSeq" id="XP_065661153.1">
    <property type="nucleotide sequence ID" value="XM_065805081.1"/>
</dbReference>
<reference evidence="3" key="1">
    <citation type="submission" date="2025-08" db="UniProtKB">
        <authorList>
            <consortium name="RefSeq"/>
        </authorList>
    </citation>
    <scope>IDENTIFICATION</scope>
</reference>
<name>A0ABM4CHG3_HYDVU</name>
<feature type="compositionally biased region" description="Basic and acidic residues" evidence="1">
    <location>
        <begin position="157"/>
        <end position="166"/>
    </location>
</feature>
<evidence type="ECO:0000313" key="3">
    <source>
        <dbReference type="RefSeq" id="XP_065661153.1"/>
    </source>
</evidence>
<organism evidence="2 3">
    <name type="scientific">Hydra vulgaris</name>
    <name type="common">Hydra</name>
    <name type="synonym">Hydra attenuata</name>
    <dbReference type="NCBI Taxonomy" id="6087"/>
    <lineage>
        <taxon>Eukaryota</taxon>
        <taxon>Metazoa</taxon>
        <taxon>Cnidaria</taxon>
        <taxon>Hydrozoa</taxon>
        <taxon>Hydroidolina</taxon>
        <taxon>Anthoathecata</taxon>
        <taxon>Aplanulata</taxon>
        <taxon>Hydridae</taxon>
        <taxon>Hydra</taxon>
    </lineage>
</organism>
<keyword evidence="2" id="KW-1185">Reference proteome</keyword>